<evidence type="ECO:0000313" key="1">
    <source>
        <dbReference type="EMBL" id="PWN45364.1"/>
    </source>
</evidence>
<proteinExistence type="predicted"/>
<dbReference type="EMBL" id="KZ819355">
    <property type="protein sequence ID" value="PWN45364.1"/>
    <property type="molecule type" value="Genomic_DNA"/>
</dbReference>
<accession>A0A316W6X8</accession>
<dbReference type="GeneID" id="37032636"/>
<dbReference type="Proteomes" id="UP000245783">
    <property type="component" value="Unassembled WGS sequence"/>
</dbReference>
<gene>
    <name evidence="1" type="ORF">IE81DRAFT_189019</name>
</gene>
<organism evidence="1 2">
    <name type="scientific">Ceraceosorus guamensis</name>
    <dbReference type="NCBI Taxonomy" id="1522189"/>
    <lineage>
        <taxon>Eukaryota</taxon>
        <taxon>Fungi</taxon>
        <taxon>Dikarya</taxon>
        <taxon>Basidiomycota</taxon>
        <taxon>Ustilaginomycotina</taxon>
        <taxon>Exobasidiomycetes</taxon>
        <taxon>Ceraceosorales</taxon>
        <taxon>Ceraceosoraceae</taxon>
        <taxon>Ceraceosorus</taxon>
    </lineage>
</organism>
<sequence length="182" mass="20536">MKPGCDRVIHRQAGALSRKASRRRRRRRPCFQVLQSKRGRAGEDAGLGAVRQGAPMRQARHDQCPLRSAAFETHITQSVSQRNYTYAVAAQNIFSRIKARFSPLCALFRSASSAEFTLKISSSWGSLLHDKARSQNKTSTQKLDRLMLQRAGLMTDRASRSYTRPTGRSLCDCELLHTSVIW</sequence>
<dbReference type="InParanoid" id="A0A316W6X8"/>
<reference evidence="1 2" key="1">
    <citation type="journal article" date="2018" name="Mol. Biol. Evol.">
        <title>Broad Genomic Sampling Reveals a Smut Pathogenic Ancestry of the Fungal Clade Ustilaginomycotina.</title>
        <authorList>
            <person name="Kijpornyongpan T."/>
            <person name="Mondo S.J."/>
            <person name="Barry K."/>
            <person name="Sandor L."/>
            <person name="Lee J."/>
            <person name="Lipzen A."/>
            <person name="Pangilinan J."/>
            <person name="LaButti K."/>
            <person name="Hainaut M."/>
            <person name="Henrissat B."/>
            <person name="Grigoriev I.V."/>
            <person name="Spatafora J.W."/>
            <person name="Aime M.C."/>
        </authorList>
    </citation>
    <scope>NUCLEOTIDE SEQUENCE [LARGE SCALE GENOMIC DNA]</scope>
    <source>
        <strain evidence="1 2">MCA 4658</strain>
    </source>
</reference>
<evidence type="ECO:0000313" key="2">
    <source>
        <dbReference type="Proteomes" id="UP000245783"/>
    </source>
</evidence>
<dbReference type="RefSeq" id="XP_025372524.1">
    <property type="nucleotide sequence ID" value="XM_025510766.1"/>
</dbReference>
<keyword evidence="2" id="KW-1185">Reference proteome</keyword>
<dbReference type="AlphaFoldDB" id="A0A316W6X8"/>
<name>A0A316W6X8_9BASI</name>
<protein>
    <submittedName>
        <fullName evidence="1">Uncharacterized protein</fullName>
    </submittedName>
</protein>